<keyword evidence="3" id="KW-1133">Transmembrane helix</keyword>
<evidence type="ECO:0000256" key="3">
    <source>
        <dbReference type="SAM" id="Phobius"/>
    </source>
</evidence>
<feature type="transmembrane region" description="Helical" evidence="3">
    <location>
        <begin position="46"/>
        <end position="66"/>
    </location>
</feature>
<keyword evidence="3" id="KW-0472">Membrane</keyword>
<dbReference type="PANTHER" id="PTHR37313:SF1">
    <property type="entry name" value="UPF0749 PROTEIN RV1823"/>
    <property type="match status" value="1"/>
</dbReference>
<evidence type="ECO:0000256" key="1">
    <source>
        <dbReference type="ARBA" id="ARBA00009108"/>
    </source>
</evidence>
<evidence type="ECO:0000313" key="4">
    <source>
        <dbReference type="EMBL" id="GAA2484664.1"/>
    </source>
</evidence>
<dbReference type="Gene3D" id="3.30.70.1880">
    <property type="entry name" value="Protein of unknown function DUF881"/>
    <property type="match status" value="1"/>
</dbReference>
<reference evidence="4 5" key="1">
    <citation type="journal article" date="2019" name="Int. J. Syst. Evol. Microbiol.">
        <title>The Global Catalogue of Microorganisms (GCM) 10K type strain sequencing project: providing services to taxonomists for standard genome sequencing and annotation.</title>
        <authorList>
            <consortium name="The Broad Institute Genomics Platform"/>
            <consortium name="The Broad Institute Genome Sequencing Center for Infectious Disease"/>
            <person name="Wu L."/>
            <person name="Ma J."/>
        </authorList>
    </citation>
    <scope>NUCLEOTIDE SEQUENCE [LARGE SCALE GENOMIC DNA]</scope>
    <source>
        <strain evidence="4 5">JCM 16259</strain>
    </source>
</reference>
<dbReference type="Pfam" id="PF05949">
    <property type="entry name" value="DUF881"/>
    <property type="match status" value="1"/>
</dbReference>
<comment type="similarity">
    <text evidence="1">Belongs to the UPF0749 family.</text>
</comment>
<feature type="compositionally biased region" description="Low complexity" evidence="2">
    <location>
        <begin position="297"/>
        <end position="329"/>
    </location>
</feature>
<evidence type="ECO:0000256" key="2">
    <source>
        <dbReference type="SAM" id="MobiDB-lite"/>
    </source>
</evidence>
<accession>A0ABN3LI64</accession>
<evidence type="ECO:0000313" key="5">
    <source>
        <dbReference type="Proteomes" id="UP001500730"/>
    </source>
</evidence>
<dbReference type="Proteomes" id="UP001500730">
    <property type="component" value="Unassembled WGS sequence"/>
</dbReference>
<comment type="caution">
    <text evidence="4">The sequence shown here is derived from an EMBL/GenBank/DDBJ whole genome shotgun (WGS) entry which is preliminary data.</text>
</comment>
<feature type="compositionally biased region" description="Polar residues" evidence="2">
    <location>
        <begin position="330"/>
        <end position="347"/>
    </location>
</feature>
<gene>
    <name evidence="4" type="ORF">GCM10009858_23160</name>
</gene>
<proteinExistence type="inferred from homology"/>
<name>A0ABN3LI64_9MICO</name>
<dbReference type="InterPro" id="IPR010273">
    <property type="entry name" value="DUF881"/>
</dbReference>
<organism evidence="4 5">
    <name type="scientific">Terrabacter carboxydivorans</name>
    <dbReference type="NCBI Taxonomy" id="619730"/>
    <lineage>
        <taxon>Bacteria</taxon>
        <taxon>Bacillati</taxon>
        <taxon>Actinomycetota</taxon>
        <taxon>Actinomycetes</taxon>
        <taxon>Micrococcales</taxon>
        <taxon>Intrasporangiaceae</taxon>
        <taxon>Terrabacter</taxon>
    </lineage>
</organism>
<protein>
    <submittedName>
        <fullName evidence="4">DUF881 domain-containing protein</fullName>
    </submittedName>
</protein>
<sequence>MAPRRPDESMTLLTTMMERPLDAGYQEAADRRAAAGLPRATSTRTVLVVVLAILAGFLFAVAAQSLRPKPTAAAAVKKELVTRIEALQKHGTDQEAKVAALGKQVRDFEALALQQSGGPDLTARIKDLEIQAAAVPLKGPGVTLTVDDAASTVADGNAGNRPSSGFQEGRVTSGDLQIIVNGLWGAGAEAISINGHRLSSTAAIRFAGQAIIVDFRPLARPYVITALGDPQGIQQLFEPSFAGLYLSQLTDQYKIRSVMAGADSLTVPGDSSARLEVAQPIGPTLGSTAPAPPTLRSGTSTPQGSTGASTSTGRSTSSGLPSSNPTSSSAVQGTGSPASPTSQENPS</sequence>
<feature type="region of interest" description="Disordered" evidence="2">
    <location>
        <begin position="281"/>
        <end position="347"/>
    </location>
</feature>
<keyword evidence="3" id="KW-0812">Transmembrane</keyword>
<dbReference type="PANTHER" id="PTHR37313">
    <property type="entry name" value="UPF0749 PROTEIN RV1825"/>
    <property type="match status" value="1"/>
</dbReference>
<keyword evidence="5" id="KW-1185">Reference proteome</keyword>
<dbReference type="EMBL" id="BAAARE010000009">
    <property type="protein sequence ID" value="GAA2484664.1"/>
    <property type="molecule type" value="Genomic_DNA"/>
</dbReference>